<evidence type="ECO:0000313" key="2">
    <source>
        <dbReference type="EMBL" id="QIV88520.1"/>
    </source>
</evidence>
<keyword evidence="1" id="KW-0472">Membrane</keyword>
<name>A0A6H0SMY0_9MICC</name>
<dbReference type="EMBL" id="CP032549">
    <property type="protein sequence ID" value="QIV88520.1"/>
    <property type="molecule type" value="Genomic_DNA"/>
</dbReference>
<feature type="transmembrane region" description="Helical" evidence="1">
    <location>
        <begin position="32"/>
        <end position="54"/>
    </location>
</feature>
<accession>A0A6H0SMY0</accession>
<protein>
    <submittedName>
        <fullName evidence="2">DUF3054 domain-containing protein</fullName>
    </submittedName>
</protein>
<evidence type="ECO:0000256" key="1">
    <source>
        <dbReference type="SAM" id="Phobius"/>
    </source>
</evidence>
<dbReference type="Proteomes" id="UP000502331">
    <property type="component" value="Chromosome"/>
</dbReference>
<keyword evidence="3" id="KW-1185">Reference proteome</keyword>
<feature type="transmembrane region" description="Helical" evidence="1">
    <location>
        <begin position="66"/>
        <end position="86"/>
    </location>
</feature>
<feature type="transmembrane region" description="Helical" evidence="1">
    <location>
        <begin position="7"/>
        <end position="26"/>
    </location>
</feature>
<reference evidence="2 3" key="1">
    <citation type="submission" date="2018-09" db="EMBL/GenBank/DDBJ databases">
        <title>Glutamicibacter mishrai S5-52T (LMG 29155T = KCTC 39846T).</title>
        <authorList>
            <person name="Das S.K."/>
        </authorList>
    </citation>
    <scope>NUCLEOTIDE SEQUENCE [LARGE SCALE GENOMIC DNA]</scope>
    <source>
        <strain evidence="2 3">S5-52</strain>
    </source>
</reference>
<feature type="transmembrane region" description="Helical" evidence="1">
    <location>
        <begin position="92"/>
        <end position="110"/>
    </location>
</feature>
<organism evidence="2 3">
    <name type="scientific">Glutamicibacter mishrai</name>
    <dbReference type="NCBI Taxonomy" id="1775880"/>
    <lineage>
        <taxon>Bacteria</taxon>
        <taxon>Bacillati</taxon>
        <taxon>Actinomycetota</taxon>
        <taxon>Actinomycetes</taxon>
        <taxon>Micrococcales</taxon>
        <taxon>Micrococcaceae</taxon>
        <taxon>Glutamicibacter</taxon>
    </lineage>
</organism>
<evidence type="ECO:0000313" key="3">
    <source>
        <dbReference type="Proteomes" id="UP000502331"/>
    </source>
</evidence>
<dbReference type="Pfam" id="PF11255">
    <property type="entry name" value="DUF3054"/>
    <property type="match status" value="1"/>
</dbReference>
<keyword evidence="1" id="KW-0812">Transmembrane</keyword>
<proteinExistence type="predicted"/>
<keyword evidence="1" id="KW-1133">Transmembrane helix</keyword>
<gene>
    <name evidence="2" type="ORF">D3791_16255</name>
</gene>
<sequence>MKQSLSKWPWLAVIDAVLIILFALLGRREHEHGLGIGGIFVTALPFLVAYVLMTVLSRPWLTINKIWPTGLLVWLGTVVLGMALRLLMGKTAAISFVIVTLIVLGVFLLGRRGISLLIAKRSQQQKA</sequence>
<dbReference type="AlphaFoldDB" id="A0A6H0SMY0"/>
<dbReference type="InterPro" id="IPR021414">
    <property type="entry name" value="DUF3054"/>
</dbReference>